<dbReference type="Gene3D" id="1.25.40.10">
    <property type="entry name" value="Tetratricopeptide repeat domain"/>
    <property type="match status" value="1"/>
</dbReference>
<dbReference type="EMBL" id="JEMG01000001">
    <property type="protein sequence ID" value="EYC51247.1"/>
    <property type="molecule type" value="Genomic_DNA"/>
</dbReference>
<dbReference type="NCBIfam" id="TIGR02521">
    <property type="entry name" value="type_IV_pilW"/>
    <property type="match status" value="1"/>
</dbReference>
<dbReference type="eggNOG" id="COG3063">
    <property type="taxonomic scope" value="Bacteria"/>
</dbReference>
<feature type="repeat" description="TPR" evidence="3">
    <location>
        <begin position="93"/>
        <end position="126"/>
    </location>
</feature>
<reference evidence="4 5" key="1">
    <citation type="submission" date="2014-02" db="EMBL/GenBank/DDBJ databases">
        <title>Draft Genome of Hylemonella gracilis isolated from the Niagara River.</title>
        <authorList>
            <person name="Pawlowski D.R."/>
            <person name="Koudelka G.B."/>
        </authorList>
    </citation>
    <scope>NUCLEOTIDE SEQUENCE [LARGE SCALE GENOMIC DNA]</scope>
    <source>
        <strain evidence="4 5">Niagara R</strain>
    </source>
</reference>
<keyword evidence="1" id="KW-0677">Repeat</keyword>
<sequence length="278" mass="31230">MSGFDRRAPRARIASRSLWAWTTVLMLVVALPGLQGCAQGASSEDLVTASDEPEQRRRARLRLQLALGYYERGQSTVALDETKQALAIDPGFIDAHNLRGLIYMQLEEPRLAQESFRRALALNDDNPDVWHNLAWLQCQQGEYAQATRSFERALAQPAHAARGKTWLTLGLCQMRARQADLAERSLLKAHELDPGNPVTGYNLAQLLYARGALQDARFYIQRINNNGALANAETLWLGAKIEHRLGHAQARDRLGSQLRAYHPGSKELDSYDRRAFDE</sequence>
<dbReference type="InterPro" id="IPR019734">
    <property type="entry name" value="TPR_rpt"/>
</dbReference>
<evidence type="ECO:0000256" key="3">
    <source>
        <dbReference type="PROSITE-ProRule" id="PRU00339"/>
    </source>
</evidence>
<evidence type="ECO:0000256" key="2">
    <source>
        <dbReference type="ARBA" id="ARBA00022803"/>
    </source>
</evidence>
<dbReference type="PROSITE" id="PS50005">
    <property type="entry name" value="TPR"/>
    <property type="match status" value="2"/>
</dbReference>
<evidence type="ECO:0000313" key="5">
    <source>
        <dbReference type="Proteomes" id="UP000023268"/>
    </source>
</evidence>
<proteinExistence type="predicted"/>
<evidence type="ECO:0000313" key="4">
    <source>
        <dbReference type="EMBL" id="EYC51247.1"/>
    </source>
</evidence>
<dbReference type="SMART" id="SM00028">
    <property type="entry name" value="TPR"/>
    <property type="match status" value="4"/>
</dbReference>
<protein>
    <submittedName>
        <fullName evidence="4">Pilus assembly protein PilW</fullName>
    </submittedName>
</protein>
<accession>A0A016XI54</accession>
<keyword evidence="2 3" id="KW-0802">TPR repeat</keyword>
<dbReference type="Pfam" id="PF14559">
    <property type="entry name" value="TPR_19"/>
    <property type="match status" value="1"/>
</dbReference>
<comment type="caution">
    <text evidence="4">The sequence shown here is derived from an EMBL/GenBank/DDBJ whole genome shotgun (WGS) entry which is preliminary data.</text>
</comment>
<dbReference type="SUPFAM" id="SSF48452">
    <property type="entry name" value="TPR-like"/>
    <property type="match status" value="1"/>
</dbReference>
<dbReference type="PANTHER" id="PTHR44227">
    <property type="match status" value="1"/>
</dbReference>
<evidence type="ECO:0000256" key="1">
    <source>
        <dbReference type="ARBA" id="ARBA00022737"/>
    </source>
</evidence>
<dbReference type="RefSeq" id="WP_035607292.1">
    <property type="nucleotide sequence ID" value="NZ_JEMG01000001.1"/>
</dbReference>
<name>A0A016XI54_9BURK</name>
<gene>
    <name evidence="4" type="ORF">AZ34_09225</name>
</gene>
<feature type="repeat" description="TPR" evidence="3">
    <location>
        <begin position="163"/>
        <end position="196"/>
    </location>
</feature>
<dbReference type="Proteomes" id="UP000023268">
    <property type="component" value="Unassembled WGS sequence"/>
</dbReference>
<dbReference type="InterPro" id="IPR011990">
    <property type="entry name" value="TPR-like_helical_dom_sf"/>
</dbReference>
<dbReference type="AlphaFoldDB" id="A0A016XI54"/>
<dbReference type="InterPro" id="IPR013360">
    <property type="entry name" value="Pilus_4_PilW"/>
</dbReference>
<organism evidence="4 5">
    <name type="scientific">Hylemonella gracilis str. Niagara R</name>
    <dbReference type="NCBI Taxonomy" id="1458275"/>
    <lineage>
        <taxon>Bacteria</taxon>
        <taxon>Pseudomonadati</taxon>
        <taxon>Pseudomonadota</taxon>
        <taxon>Betaproteobacteria</taxon>
        <taxon>Burkholderiales</taxon>
        <taxon>Comamonadaceae</taxon>
        <taxon>Hylemonella</taxon>
    </lineage>
</organism>
<dbReference type="InterPro" id="IPR052346">
    <property type="entry name" value="O-mannosyl-transferase_TMTC"/>
</dbReference>
<dbReference type="OrthoDB" id="9814042at2"/>
<dbReference type="PANTHER" id="PTHR44227:SF3">
    <property type="entry name" value="PROTEIN O-MANNOSYL-TRANSFERASE TMTC4"/>
    <property type="match status" value="1"/>
</dbReference>
<dbReference type="STRING" id="1458275.AZ34_09225"/>